<organism evidence="2 3">
    <name type="scientific">Endozoicomonas gorgoniicola</name>
    <dbReference type="NCBI Taxonomy" id="1234144"/>
    <lineage>
        <taxon>Bacteria</taxon>
        <taxon>Pseudomonadati</taxon>
        <taxon>Pseudomonadota</taxon>
        <taxon>Gammaproteobacteria</taxon>
        <taxon>Oceanospirillales</taxon>
        <taxon>Endozoicomonadaceae</taxon>
        <taxon>Endozoicomonas</taxon>
    </lineage>
</organism>
<dbReference type="EMBL" id="JAPFCC010000001">
    <property type="protein sequence ID" value="MCW7553369.1"/>
    <property type="molecule type" value="Genomic_DNA"/>
</dbReference>
<comment type="caution">
    <text evidence="2">The sequence shown here is derived from an EMBL/GenBank/DDBJ whole genome shotgun (WGS) entry which is preliminary data.</text>
</comment>
<reference evidence="2 3" key="1">
    <citation type="submission" date="2022-10" db="EMBL/GenBank/DDBJ databases">
        <title>High-quality genome sequences of two octocoral-associated bacteria, Endozoicomonas euniceicola EF212 and Endozoicomonas gorgoniicola PS125.</title>
        <authorList>
            <person name="Chiou Y.-J."/>
            <person name="Chen Y.-H."/>
        </authorList>
    </citation>
    <scope>NUCLEOTIDE SEQUENCE [LARGE SCALE GENOMIC DNA]</scope>
    <source>
        <strain evidence="2 3">PS125</strain>
    </source>
</reference>
<sequence>MKSISLPFMIAASAFFSGNAFCAALSDGSSATRSDLESWKTKEYYTDYCDYDDGRSLDKVVCGEEYCDDRIETVSAFDSLDAVISVTGTYNLASYILYGPATTGTDVKSFCVDKSLLGNKNASYSGSELEGVAFQGVLKLEEVQNGKVHYVPFKTSKLSKQGALNSGALNYSLTLSDQKDPSKFTDDKIKLVVAEWLVLRRALNKVDKKFEDTLPDDMKLEESSLTLTVVPKKNPSNPYNASLTGLLKLPFKNHININFNSDDIRFAKPGFNNFRKDIRYKRSVSMIPDYVDSNSEQMSDWGAFKLVEIILEPVN</sequence>
<dbReference type="RefSeq" id="WP_262568203.1">
    <property type="nucleotide sequence ID" value="NZ_JAPFCC010000001.1"/>
</dbReference>
<evidence type="ECO:0000313" key="2">
    <source>
        <dbReference type="EMBL" id="MCW7553369.1"/>
    </source>
</evidence>
<feature type="chain" id="PRO_5046429573" evidence="1">
    <location>
        <begin position="23"/>
        <end position="315"/>
    </location>
</feature>
<keyword evidence="3" id="KW-1185">Reference proteome</keyword>
<evidence type="ECO:0000256" key="1">
    <source>
        <dbReference type="SAM" id="SignalP"/>
    </source>
</evidence>
<gene>
    <name evidence="2" type="ORF">NX722_12145</name>
</gene>
<evidence type="ECO:0000313" key="3">
    <source>
        <dbReference type="Proteomes" id="UP001209854"/>
    </source>
</evidence>
<proteinExistence type="predicted"/>
<protein>
    <submittedName>
        <fullName evidence="2">Uncharacterized protein</fullName>
    </submittedName>
</protein>
<name>A0ABT3MVH3_9GAMM</name>
<accession>A0ABT3MVH3</accession>
<dbReference type="Proteomes" id="UP001209854">
    <property type="component" value="Unassembled WGS sequence"/>
</dbReference>
<feature type="signal peptide" evidence="1">
    <location>
        <begin position="1"/>
        <end position="22"/>
    </location>
</feature>
<keyword evidence="1" id="KW-0732">Signal</keyword>